<feature type="transmembrane region" description="Helical" evidence="2">
    <location>
        <begin position="283"/>
        <end position="305"/>
    </location>
</feature>
<comment type="caution">
    <text evidence="3">The sequence shown here is derived from an EMBL/GenBank/DDBJ whole genome shotgun (WGS) entry which is preliminary data.</text>
</comment>
<feature type="transmembrane region" description="Helical" evidence="2">
    <location>
        <begin position="311"/>
        <end position="334"/>
    </location>
</feature>
<dbReference type="Proteomes" id="UP001239462">
    <property type="component" value="Unassembled WGS sequence"/>
</dbReference>
<sequence length="821" mass="91590">MATQVTTVDSAVRSKHEPSSTSWFWWKETRQLAPLLVMLIAVAFLSLFFDVIGNSLLDWRVPHEALLLAIPGLFATGAGPLLVGQERAQRTIEWLMLLPISPRRLSTTKLLVSLVGLAIMWVIALMLLAFLEPGSASWSFGLRQGQAHGTLSLPVWLVHSIFVLLVGFYVSWRVENQFYALLLLILIAFSPFIAVSLTSTMVGRPLLSTEFDRWSLVFTCVGVVAMVPLSTRAAVRTLSAKPAPRARHLEVRQSSAVTSLAPRFKTHLAPIIWQSIGSAKGTWWVITAMFAAGAFASVVLVAEVLPRSIETLMPFLILLTAVAASWVGVCTFKHDGSTERLRFLADRGVSWKKTYLALHAFPVAFLSTALLLFALWNIKVDHFSPRGNSQMPSLLTMLFVTALVYSVSQWISQMFRTLILSVIVAPILAWAAVGWLGAAFQTCGFPIWGMVLCLLAPLVASFLLMNRYMDGRDRPWTFAVGAVVVVVIIGLPVLTSYRYVQSIPAMSSQQRTTLLNEALLIHQRATPANVANVSFEREIVDQSRLLQDTDLERKADAYRLDPDSVIENLRPGPNGEVQPGIVQGSAFSLWYGGFSLARLNWESNPEAWPEYAKWLTSSAILTKSLRAGPNLLSQEWADRLEIMLLDALASESIRSKRETDAVRAVVDAIGDRRIRAQARRDALLQTWRLNLLNPNAYWFGFGDHSLPTNYSGLSGWVIPRKDEAMVLALLDGIEASKQDRSDTDWLRRMHQLADDHPGYQWSSYHPSQRERPAIEELHERDSHAFSYGLMWGRAWESLEPKALLSGEERPSTSSERESTES</sequence>
<feature type="transmembrane region" description="Helical" evidence="2">
    <location>
        <begin position="179"/>
        <end position="202"/>
    </location>
</feature>
<feature type="transmembrane region" description="Helical" evidence="2">
    <location>
        <begin position="476"/>
        <end position="500"/>
    </location>
</feature>
<name>A0ABT7PC94_9BACT</name>
<feature type="transmembrane region" description="Helical" evidence="2">
    <location>
        <begin position="214"/>
        <end position="235"/>
    </location>
</feature>
<feature type="transmembrane region" description="Helical" evidence="2">
    <location>
        <begin position="390"/>
        <end position="411"/>
    </location>
</feature>
<keyword evidence="2" id="KW-0812">Transmembrane</keyword>
<feature type="transmembrane region" description="Helical" evidence="2">
    <location>
        <begin position="355"/>
        <end position="378"/>
    </location>
</feature>
<feature type="transmembrane region" description="Helical" evidence="2">
    <location>
        <begin position="418"/>
        <end position="439"/>
    </location>
</feature>
<organism evidence="3 4">
    <name type="scientific">Roseiconus lacunae</name>
    <dbReference type="NCBI Taxonomy" id="2605694"/>
    <lineage>
        <taxon>Bacteria</taxon>
        <taxon>Pseudomonadati</taxon>
        <taxon>Planctomycetota</taxon>
        <taxon>Planctomycetia</taxon>
        <taxon>Pirellulales</taxon>
        <taxon>Pirellulaceae</taxon>
        <taxon>Roseiconus</taxon>
    </lineage>
</organism>
<evidence type="ECO:0000313" key="4">
    <source>
        <dbReference type="Proteomes" id="UP001239462"/>
    </source>
</evidence>
<feature type="transmembrane region" description="Helical" evidence="2">
    <location>
        <begin position="32"/>
        <end position="53"/>
    </location>
</feature>
<dbReference type="RefSeq" id="WP_289161868.1">
    <property type="nucleotide sequence ID" value="NZ_JASZZN010000001.1"/>
</dbReference>
<feature type="region of interest" description="Disordered" evidence="1">
    <location>
        <begin position="802"/>
        <end position="821"/>
    </location>
</feature>
<feature type="transmembrane region" description="Helical" evidence="2">
    <location>
        <begin position="110"/>
        <end position="131"/>
    </location>
</feature>
<evidence type="ECO:0000313" key="3">
    <source>
        <dbReference type="EMBL" id="MDM4014120.1"/>
    </source>
</evidence>
<keyword evidence="2" id="KW-0472">Membrane</keyword>
<evidence type="ECO:0000256" key="1">
    <source>
        <dbReference type="SAM" id="MobiDB-lite"/>
    </source>
</evidence>
<dbReference type="EMBL" id="JASZZN010000001">
    <property type="protein sequence ID" value="MDM4014120.1"/>
    <property type="molecule type" value="Genomic_DNA"/>
</dbReference>
<proteinExistence type="predicted"/>
<evidence type="ECO:0008006" key="5">
    <source>
        <dbReference type="Google" id="ProtNLM"/>
    </source>
</evidence>
<feature type="transmembrane region" description="Helical" evidence="2">
    <location>
        <begin position="65"/>
        <end position="83"/>
    </location>
</feature>
<evidence type="ECO:0000256" key="2">
    <source>
        <dbReference type="SAM" id="Phobius"/>
    </source>
</evidence>
<reference evidence="3 4" key="1">
    <citation type="submission" date="2023-06" db="EMBL/GenBank/DDBJ databases">
        <title>Roseiconus lacunae JC819 isolated from Gulf of Mannar region, Tamil Nadu.</title>
        <authorList>
            <person name="Pk S."/>
            <person name="Ch S."/>
            <person name="Ch V.R."/>
        </authorList>
    </citation>
    <scope>NUCLEOTIDE SEQUENCE [LARGE SCALE GENOMIC DNA]</scope>
    <source>
        <strain evidence="3 4">JC819</strain>
    </source>
</reference>
<protein>
    <recommendedName>
        <fullName evidence="5">ABC-2 family transporter protein</fullName>
    </recommendedName>
</protein>
<keyword evidence="4" id="KW-1185">Reference proteome</keyword>
<feature type="transmembrane region" description="Helical" evidence="2">
    <location>
        <begin position="151"/>
        <end position="172"/>
    </location>
</feature>
<accession>A0ABT7PC94</accession>
<gene>
    <name evidence="3" type="ORF">QTN89_01675</name>
</gene>
<feature type="transmembrane region" description="Helical" evidence="2">
    <location>
        <begin position="445"/>
        <end position="464"/>
    </location>
</feature>
<keyword evidence="2" id="KW-1133">Transmembrane helix</keyword>
<feature type="compositionally biased region" description="Basic and acidic residues" evidence="1">
    <location>
        <begin position="806"/>
        <end position="821"/>
    </location>
</feature>